<dbReference type="PANTHER" id="PTHR42879:SF2">
    <property type="entry name" value="3-OXOACYL-[ACYL-CARRIER-PROTEIN] REDUCTASE FABG"/>
    <property type="match status" value="1"/>
</dbReference>
<dbReference type="InterPro" id="IPR036291">
    <property type="entry name" value="NAD(P)-bd_dom_sf"/>
</dbReference>
<proteinExistence type="inferred from homology"/>
<dbReference type="GO" id="GO:0003746">
    <property type="term" value="F:translation elongation factor activity"/>
    <property type="evidence" value="ECO:0007669"/>
    <property type="project" value="UniProtKB-KW"/>
</dbReference>
<evidence type="ECO:0000256" key="1">
    <source>
        <dbReference type="ARBA" id="ARBA00006484"/>
    </source>
</evidence>
<dbReference type="NCBIfam" id="NF005559">
    <property type="entry name" value="PRK07231.1"/>
    <property type="match status" value="1"/>
</dbReference>
<dbReference type="PRINTS" id="PR00080">
    <property type="entry name" value="SDRFAMILY"/>
</dbReference>
<comment type="similarity">
    <text evidence="1">Belongs to the short-chain dehydrogenases/reductases (SDR) family.</text>
</comment>
<organism evidence="2 3">
    <name type="scientific">Tumebacillus lipolyticus</name>
    <dbReference type="NCBI Taxonomy" id="1280370"/>
    <lineage>
        <taxon>Bacteria</taxon>
        <taxon>Bacillati</taxon>
        <taxon>Bacillota</taxon>
        <taxon>Bacilli</taxon>
        <taxon>Bacillales</taxon>
        <taxon>Alicyclobacillaceae</taxon>
        <taxon>Tumebacillus</taxon>
    </lineage>
</organism>
<dbReference type="InterPro" id="IPR020904">
    <property type="entry name" value="Sc_DH/Rdtase_CS"/>
</dbReference>
<evidence type="ECO:0000313" key="2">
    <source>
        <dbReference type="EMBL" id="MFD2170842.1"/>
    </source>
</evidence>
<comment type="caution">
    <text evidence="2">The sequence shown here is derived from an EMBL/GenBank/DDBJ whole genome shotgun (WGS) entry which is preliminary data.</text>
</comment>
<dbReference type="RefSeq" id="WP_386047177.1">
    <property type="nucleotide sequence ID" value="NZ_JBHUIO010000008.1"/>
</dbReference>
<dbReference type="Gene3D" id="3.40.50.720">
    <property type="entry name" value="NAD(P)-binding Rossmann-like Domain"/>
    <property type="match status" value="1"/>
</dbReference>
<reference evidence="3" key="1">
    <citation type="journal article" date="2019" name="Int. J. Syst. Evol. Microbiol.">
        <title>The Global Catalogue of Microorganisms (GCM) 10K type strain sequencing project: providing services to taxonomists for standard genome sequencing and annotation.</title>
        <authorList>
            <consortium name="The Broad Institute Genomics Platform"/>
            <consortium name="The Broad Institute Genome Sequencing Center for Infectious Disease"/>
            <person name="Wu L."/>
            <person name="Ma J."/>
        </authorList>
    </citation>
    <scope>NUCLEOTIDE SEQUENCE [LARGE SCALE GENOMIC DNA]</scope>
    <source>
        <strain evidence="3">CGMCC 1.13574</strain>
    </source>
</reference>
<dbReference type="SUPFAM" id="SSF51735">
    <property type="entry name" value="NAD(P)-binding Rossmann-fold domains"/>
    <property type="match status" value="1"/>
</dbReference>
<dbReference type="Pfam" id="PF13561">
    <property type="entry name" value="adh_short_C2"/>
    <property type="match status" value="1"/>
</dbReference>
<dbReference type="PANTHER" id="PTHR42879">
    <property type="entry name" value="3-OXOACYL-(ACYL-CARRIER-PROTEIN) REDUCTASE"/>
    <property type="match status" value="1"/>
</dbReference>
<keyword evidence="3" id="KW-1185">Reference proteome</keyword>
<keyword evidence="2" id="KW-0648">Protein biosynthesis</keyword>
<protein>
    <submittedName>
        <fullName evidence="2">Elongation factor P 5-aminopentanone reductase</fullName>
    </submittedName>
</protein>
<dbReference type="InterPro" id="IPR002347">
    <property type="entry name" value="SDR_fam"/>
</dbReference>
<sequence>MNHSSLQSKPLAGGHAIVTGAARGIGRAIAISLAEAGASVVVNYKSSAAAAEETVEACLRSGGQALAVQADVSRPEQAAQLVEAAVRRFGTPQILVNNAGIARTGLLIDTSVEAWDELIDANLKAPFLCTRAVLPHMIREQYGRIINLSSIWGITGGSCEVPYSAAKGGIISFTKALAKEVGPSGITVNCVAPGAVMTDMLSNLSAEDIARIADETPIGRIGTPDDIAHLVRFLTMPASSFITGQVISPNGGLVT</sequence>
<dbReference type="InterPro" id="IPR050259">
    <property type="entry name" value="SDR"/>
</dbReference>
<dbReference type="PROSITE" id="PS00061">
    <property type="entry name" value="ADH_SHORT"/>
    <property type="match status" value="1"/>
</dbReference>
<dbReference type="Proteomes" id="UP001597343">
    <property type="component" value="Unassembled WGS sequence"/>
</dbReference>
<evidence type="ECO:0000313" key="3">
    <source>
        <dbReference type="Proteomes" id="UP001597343"/>
    </source>
</evidence>
<dbReference type="EMBL" id="JBHUIO010000008">
    <property type="protein sequence ID" value="MFD2170842.1"/>
    <property type="molecule type" value="Genomic_DNA"/>
</dbReference>
<dbReference type="NCBIfam" id="NF009466">
    <property type="entry name" value="PRK12826.1-2"/>
    <property type="match status" value="1"/>
</dbReference>
<accession>A0ABW4ZY21</accession>
<keyword evidence="2" id="KW-0251">Elongation factor</keyword>
<dbReference type="PRINTS" id="PR00081">
    <property type="entry name" value="GDHRDH"/>
</dbReference>
<dbReference type="NCBIfam" id="NF047420">
    <property type="entry name" value="EF_P_mod_YmfI"/>
    <property type="match status" value="1"/>
</dbReference>
<name>A0ABW4ZY21_9BACL</name>
<gene>
    <name evidence="2" type="primary">ymfI</name>
    <name evidence="2" type="ORF">ACFSOY_12700</name>
</gene>